<accession>A0AAW4UAG2</accession>
<comment type="caution">
    <text evidence="1">The sequence shown here is derived from an EMBL/GenBank/DDBJ whole genome shotgun (WGS) entry which is preliminary data.</text>
</comment>
<sequence length="255" mass="29735">MIKKFLLKKQDTELVRYSPTRYPNEGQSAFCDIDYVGNFDEVISSFNSPDEVDTKLKPADISFYCFMISDKNKTFEYKLFRRTTKFKKLSTGNILAAFFSGNELCKLSQDFFGVDGYIDLICDNKTIYIFNNISLERIFKLKEQFTSKATEALDIIEKAHGIANFEEFKDDCLSDSRIHKTLCKILGNIPDLDKAFENFNNIKIAIDKFDLDIEVDDENKQLIYERKKQRKYILHIINDAYCQSIIKGRDILNED</sequence>
<evidence type="ECO:0000313" key="2">
    <source>
        <dbReference type="Proteomes" id="UP001198190"/>
    </source>
</evidence>
<gene>
    <name evidence="1" type="ORF">LIY65_07980</name>
</gene>
<dbReference type="InterPro" id="IPR032359">
    <property type="entry name" value="KwaB-like"/>
</dbReference>
<dbReference type="EMBL" id="JAJCGD010000020">
    <property type="protein sequence ID" value="MCB6828631.1"/>
    <property type="molecule type" value="Genomic_DNA"/>
</dbReference>
<dbReference type="Proteomes" id="UP001198190">
    <property type="component" value="Unassembled WGS sequence"/>
</dbReference>
<dbReference type="Pfam" id="PF16162">
    <property type="entry name" value="KwaB"/>
    <property type="match status" value="1"/>
</dbReference>
<reference evidence="1" key="1">
    <citation type="submission" date="2021-10" db="EMBL/GenBank/DDBJ databases">
        <title>Collection of gut derived symbiotic bacterial strains cultured from healthy donors.</title>
        <authorList>
            <person name="Lin H."/>
            <person name="Littmann E."/>
            <person name="Claire K."/>
            <person name="Pamer E."/>
        </authorList>
    </citation>
    <scope>NUCLEOTIDE SEQUENCE</scope>
    <source>
        <strain evidence="1">MSK.7.16</strain>
    </source>
</reference>
<name>A0AAW4UAG2_9FIRM</name>
<proteinExistence type="predicted"/>
<dbReference type="RefSeq" id="WP_227153026.1">
    <property type="nucleotide sequence ID" value="NZ_JAJCGD010000020.1"/>
</dbReference>
<protein>
    <submittedName>
        <fullName evidence="1">DUF4868 domain-containing protein</fullName>
    </submittedName>
</protein>
<evidence type="ECO:0000313" key="1">
    <source>
        <dbReference type="EMBL" id="MCB6828631.1"/>
    </source>
</evidence>
<organism evidence="1 2">
    <name type="scientific">Megamonas funiformis</name>
    <dbReference type="NCBI Taxonomy" id="437897"/>
    <lineage>
        <taxon>Bacteria</taxon>
        <taxon>Bacillati</taxon>
        <taxon>Bacillota</taxon>
        <taxon>Negativicutes</taxon>
        <taxon>Selenomonadales</taxon>
        <taxon>Selenomonadaceae</taxon>
        <taxon>Megamonas</taxon>
    </lineage>
</organism>
<dbReference type="AlphaFoldDB" id="A0AAW4UAG2"/>